<dbReference type="FunFam" id="3.30.420.40:FF:000040">
    <property type="entry name" value="tRNA N6-adenosine threonylcarbamoyltransferase"/>
    <property type="match status" value="1"/>
</dbReference>
<dbReference type="PRINTS" id="PR00789">
    <property type="entry name" value="OSIALOPTASE"/>
</dbReference>
<evidence type="ECO:0000256" key="1">
    <source>
        <dbReference type="ARBA" id="ARBA00022490"/>
    </source>
</evidence>
<feature type="binding site" evidence="8">
    <location>
        <position position="187"/>
    </location>
    <ligand>
        <name>substrate</name>
    </ligand>
</feature>
<evidence type="ECO:0000256" key="8">
    <source>
        <dbReference type="HAMAP-Rule" id="MF_01445"/>
    </source>
</evidence>
<feature type="binding site" evidence="8">
    <location>
        <position position="170"/>
    </location>
    <ligand>
        <name>substrate</name>
    </ligand>
</feature>
<dbReference type="Pfam" id="PF00814">
    <property type="entry name" value="TsaD"/>
    <property type="match status" value="1"/>
</dbReference>
<organism evidence="10 11">
    <name type="scientific">Abiotrophia defectiva</name>
    <name type="common">Streptococcus defectivus</name>
    <dbReference type="NCBI Taxonomy" id="46125"/>
    <lineage>
        <taxon>Bacteria</taxon>
        <taxon>Bacillati</taxon>
        <taxon>Bacillota</taxon>
        <taxon>Bacilli</taxon>
        <taxon>Lactobacillales</taxon>
        <taxon>Aerococcaceae</taxon>
        <taxon>Abiotrophia</taxon>
    </lineage>
</organism>
<comment type="similarity">
    <text evidence="8">Belongs to the KAE1 / TsaD family.</text>
</comment>
<feature type="binding site" evidence="8">
    <location>
        <position position="306"/>
    </location>
    <ligand>
        <name>Fe cation</name>
        <dbReference type="ChEBI" id="CHEBI:24875"/>
    </ligand>
</feature>
<name>A0A929MUZ1_ABIDE</name>
<dbReference type="NCBIfam" id="TIGR03723">
    <property type="entry name" value="T6A_TsaD_YgjD"/>
    <property type="match status" value="1"/>
</dbReference>
<dbReference type="GO" id="GO:0002949">
    <property type="term" value="P:tRNA threonylcarbamoyladenosine modification"/>
    <property type="evidence" value="ECO:0007669"/>
    <property type="project" value="UniProtKB-UniRule"/>
</dbReference>
<evidence type="ECO:0000259" key="9">
    <source>
        <dbReference type="Pfam" id="PF00814"/>
    </source>
</evidence>
<evidence type="ECO:0000256" key="4">
    <source>
        <dbReference type="ARBA" id="ARBA00022723"/>
    </source>
</evidence>
<dbReference type="SUPFAM" id="SSF53067">
    <property type="entry name" value="Actin-like ATPase domain"/>
    <property type="match status" value="1"/>
</dbReference>
<dbReference type="PANTHER" id="PTHR11735:SF6">
    <property type="entry name" value="TRNA N6-ADENOSINE THREONYLCARBAMOYLTRANSFERASE, MITOCHONDRIAL"/>
    <property type="match status" value="1"/>
</dbReference>
<evidence type="ECO:0000313" key="10">
    <source>
        <dbReference type="EMBL" id="MBF0935714.1"/>
    </source>
</evidence>
<evidence type="ECO:0000256" key="7">
    <source>
        <dbReference type="ARBA" id="ARBA00048117"/>
    </source>
</evidence>
<feature type="binding site" evidence="8">
    <location>
        <position position="276"/>
    </location>
    <ligand>
        <name>substrate</name>
    </ligand>
</feature>
<dbReference type="HAMAP" id="MF_01445">
    <property type="entry name" value="TsaD"/>
    <property type="match status" value="1"/>
</dbReference>
<dbReference type="GO" id="GO:0005506">
    <property type="term" value="F:iron ion binding"/>
    <property type="evidence" value="ECO:0007669"/>
    <property type="project" value="UniProtKB-UniRule"/>
</dbReference>
<keyword evidence="4 8" id="KW-0479">Metal-binding</keyword>
<comment type="function">
    <text evidence="8">Required for the formation of a threonylcarbamoyl group on adenosine at position 37 (t(6)A37) in tRNAs that read codons beginning with adenine. Is involved in the transfer of the threonylcarbamoyl moiety of threonylcarbamoyl-AMP (TC-AMP) to the N6 group of A37, together with TsaE and TsaB. TsaD likely plays a direct catalytic role in this reaction.</text>
</comment>
<dbReference type="NCBIfam" id="TIGR00329">
    <property type="entry name" value="gcp_kae1"/>
    <property type="match status" value="1"/>
</dbReference>
<evidence type="ECO:0000256" key="3">
    <source>
        <dbReference type="ARBA" id="ARBA00022694"/>
    </source>
</evidence>
<proteinExistence type="inferred from homology"/>
<feature type="binding site" evidence="8">
    <location>
        <position position="119"/>
    </location>
    <ligand>
        <name>Fe cation</name>
        <dbReference type="ChEBI" id="CHEBI:24875"/>
    </ligand>
</feature>
<dbReference type="GO" id="GO:0005737">
    <property type="term" value="C:cytoplasm"/>
    <property type="evidence" value="ECO:0007669"/>
    <property type="project" value="UniProtKB-SubCell"/>
</dbReference>
<protein>
    <recommendedName>
        <fullName evidence="8">tRNA N6-adenosine threonylcarbamoyltransferase</fullName>
        <ecNumber evidence="8">2.3.1.234</ecNumber>
    </recommendedName>
    <alternativeName>
        <fullName evidence="8">N6-L-threonylcarbamoyladenine synthase</fullName>
        <shortName evidence="8">t(6)A synthase</shortName>
    </alternativeName>
    <alternativeName>
        <fullName evidence="8">t(6)A37 threonylcarbamoyladenosine biosynthesis protein TsaD</fullName>
    </alternativeName>
    <alternativeName>
        <fullName evidence="8">tRNA threonylcarbamoyladenosine biosynthesis protein TsaD</fullName>
    </alternativeName>
</protein>
<dbReference type="InterPro" id="IPR000905">
    <property type="entry name" value="Gcp-like_dom"/>
</dbReference>
<feature type="binding site" evidence="8">
    <location>
        <position position="115"/>
    </location>
    <ligand>
        <name>Fe cation</name>
        <dbReference type="ChEBI" id="CHEBI:24875"/>
    </ligand>
</feature>
<sequence length="337" mass="35954">MSQKIRILAFESSCDETSVAIVEDGQTILANVVASQVQSHIRFGGVVPEVASRHHVEQISQVTRLALEQAGVTWQDIDAIAVTQGPGLVGALLVGITAAKTLALVHDKPLIAVNHLAGHIYASQIGQPLAFPLLALIASGGHTELVYMPEHASYQVVGETQDDAVGEAYDKVGRLLGLPYPAGKHVDALAHQGQDTYPVPRAMLQEDNLDFSFSGMKSAVMNLVHNAKQRGQELVTADLATSFQQAVVDVLVGKTLKALAQYPVKQFILAGGVAANSGLRQRLSEELASRYPELEVLIPPLSLCGDNAAMIGAAAYPLYLQKRYSPLTLNAKPGLFL</sequence>
<evidence type="ECO:0000256" key="6">
    <source>
        <dbReference type="ARBA" id="ARBA00023315"/>
    </source>
</evidence>
<dbReference type="PANTHER" id="PTHR11735">
    <property type="entry name" value="TRNA N6-ADENOSINE THREONYLCARBAMOYLTRANSFERASE"/>
    <property type="match status" value="1"/>
</dbReference>
<feature type="domain" description="Gcp-like" evidence="9">
    <location>
        <begin position="27"/>
        <end position="312"/>
    </location>
</feature>
<comment type="caution">
    <text evidence="10">The sequence shown here is derived from an EMBL/GenBank/DDBJ whole genome shotgun (WGS) entry which is preliminary data.</text>
</comment>
<dbReference type="EMBL" id="JABZFV010000351">
    <property type="protein sequence ID" value="MBF0935714.1"/>
    <property type="molecule type" value="Genomic_DNA"/>
</dbReference>
<feature type="binding site" evidence="8">
    <location>
        <begin position="137"/>
        <end position="141"/>
    </location>
    <ligand>
        <name>substrate</name>
    </ligand>
</feature>
<keyword evidence="2 8" id="KW-0808">Transferase</keyword>
<dbReference type="Gene3D" id="3.30.420.40">
    <property type="match status" value="2"/>
</dbReference>
<accession>A0A929MUZ1</accession>
<keyword evidence="1 8" id="KW-0963">Cytoplasm</keyword>
<evidence type="ECO:0000313" key="11">
    <source>
        <dbReference type="Proteomes" id="UP000757900"/>
    </source>
</evidence>
<dbReference type="InterPro" id="IPR022450">
    <property type="entry name" value="TsaD"/>
</dbReference>
<comment type="catalytic activity">
    <reaction evidence="7 8">
        <text>L-threonylcarbamoyladenylate + adenosine(37) in tRNA = N(6)-L-threonylcarbamoyladenosine(37) in tRNA + AMP + H(+)</text>
        <dbReference type="Rhea" id="RHEA:37059"/>
        <dbReference type="Rhea" id="RHEA-COMP:10162"/>
        <dbReference type="Rhea" id="RHEA-COMP:10163"/>
        <dbReference type="ChEBI" id="CHEBI:15378"/>
        <dbReference type="ChEBI" id="CHEBI:73682"/>
        <dbReference type="ChEBI" id="CHEBI:74411"/>
        <dbReference type="ChEBI" id="CHEBI:74418"/>
        <dbReference type="ChEBI" id="CHEBI:456215"/>
        <dbReference type="EC" id="2.3.1.234"/>
    </reaction>
</comment>
<feature type="binding site" evidence="8">
    <location>
        <position position="183"/>
    </location>
    <ligand>
        <name>substrate</name>
    </ligand>
</feature>
<dbReference type="Proteomes" id="UP000757900">
    <property type="component" value="Unassembled WGS sequence"/>
</dbReference>
<keyword evidence="3 8" id="KW-0819">tRNA processing</keyword>
<gene>
    <name evidence="8 10" type="primary">tsaD</name>
    <name evidence="10" type="ORF">HXK00_08775</name>
</gene>
<comment type="cofactor">
    <cofactor evidence="8">
        <name>Fe(2+)</name>
        <dbReference type="ChEBI" id="CHEBI:29033"/>
    </cofactor>
    <text evidence="8">Binds 1 Fe(2+) ion per subunit.</text>
</comment>
<comment type="subcellular location">
    <subcellularLocation>
        <location evidence="8">Cytoplasm</location>
    </subcellularLocation>
</comment>
<dbReference type="CDD" id="cd24133">
    <property type="entry name" value="ASKHA_NBD_TsaD_bac"/>
    <property type="match status" value="1"/>
</dbReference>
<dbReference type="EC" id="2.3.1.234" evidence="8"/>
<dbReference type="InterPro" id="IPR017861">
    <property type="entry name" value="KAE1/TsaD"/>
</dbReference>
<reference evidence="10" key="1">
    <citation type="submission" date="2020-04" db="EMBL/GenBank/DDBJ databases">
        <title>Deep metagenomics examines the oral microbiome during advanced dental caries in children, revealing novel taxa and co-occurrences with host molecules.</title>
        <authorList>
            <person name="Baker J.L."/>
            <person name="Morton J.T."/>
            <person name="Dinis M."/>
            <person name="Alvarez R."/>
            <person name="Tran N.C."/>
            <person name="Knight R."/>
            <person name="Edlund A."/>
        </authorList>
    </citation>
    <scope>NUCLEOTIDE SEQUENCE</scope>
    <source>
        <strain evidence="10">JCVI_23_bin.16</strain>
    </source>
</reference>
<dbReference type="PROSITE" id="PS01016">
    <property type="entry name" value="GLYCOPROTEASE"/>
    <property type="match status" value="1"/>
</dbReference>
<dbReference type="AlphaFoldDB" id="A0A929MUZ1"/>
<evidence type="ECO:0000256" key="5">
    <source>
        <dbReference type="ARBA" id="ARBA00023004"/>
    </source>
</evidence>
<dbReference type="FunFam" id="3.30.420.40:FF:000012">
    <property type="entry name" value="tRNA N6-adenosine threonylcarbamoyltransferase"/>
    <property type="match status" value="1"/>
</dbReference>
<dbReference type="GO" id="GO:0061711">
    <property type="term" value="F:tRNA N(6)-L-threonylcarbamoyladenine synthase activity"/>
    <property type="evidence" value="ECO:0007669"/>
    <property type="project" value="UniProtKB-EC"/>
</dbReference>
<keyword evidence="6 8" id="KW-0012">Acyltransferase</keyword>
<dbReference type="InterPro" id="IPR017860">
    <property type="entry name" value="Peptidase_M22_CS"/>
</dbReference>
<dbReference type="InterPro" id="IPR043129">
    <property type="entry name" value="ATPase_NBD"/>
</dbReference>
<keyword evidence="5 8" id="KW-0408">Iron</keyword>
<evidence type="ECO:0000256" key="2">
    <source>
        <dbReference type="ARBA" id="ARBA00022679"/>
    </source>
</evidence>